<feature type="region of interest" description="Disordered" evidence="7">
    <location>
        <begin position="1321"/>
        <end position="1340"/>
    </location>
</feature>
<feature type="transmembrane region" description="Helical" evidence="8">
    <location>
        <begin position="573"/>
        <end position="594"/>
    </location>
</feature>
<protein>
    <submittedName>
        <fullName evidence="10">MMPL family transporter</fullName>
    </submittedName>
</protein>
<feature type="region of interest" description="Disordered" evidence="7">
    <location>
        <begin position="1018"/>
        <end position="1039"/>
    </location>
</feature>
<feature type="compositionally biased region" description="Low complexity" evidence="7">
    <location>
        <begin position="1531"/>
        <end position="1551"/>
    </location>
</feature>
<dbReference type="Proteomes" id="UP000679690">
    <property type="component" value="Unassembled WGS sequence"/>
</dbReference>
<feature type="transmembrane region" description="Helical" evidence="8">
    <location>
        <begin position="547"/>
        <end position="566"/>
    </location>
</feature>
<keyword evidence="4 8" id="KW-0812">Transmembrane</keyword>
<evidence type="ECO:0000256" key="6">
    <source>
        <dbReference type="ARBA" id="ARBA00023136"/>
    </source>
</evidence>
<feature type="transmembrane region" description="Helical" evidence="8">
    <location>
        <begin position="238"/>
        <end position="258"/>
    </location>
</feature>
<accession>A0ABS3UJA1</accession>
<feature type="transmembrane region" description="Helical" evidence="8">
    <location>
        <begin position="264"/>
        <end position="286"/>
    </location>
</feature>
<dbReference type="Gene3D" id="1.20.1640.10">
    <property type="entry name" value="Multidrug efflux transporter AcrB transmembrane domain"/>
    <property type="match status" value="2"/>
</dbReference>
<dbReference type="PANTHER" id="PTHR33406:SF11">
    <property type="entry name" value="MEMBRANE PROTEIN SCO6666-RELATED"/>
    <property type="match status" value="1"/>
</dbReference>
<keyword evidence="11" id="KW-1185">Reference proteome</keyword>
<proteinExistence type="inferred from homology"/>
<reference evidence="10 11" key="1">
    <citation type="submission" date="2021-03" db="EMBL/GenBank/DDBJ databases">
        <title>Actinoplanes flavus sp. nov., a novel actinomycete isolated from Coconut Palm rhizosphere soil.</title>
        <authorList>
            <person name="Luo X."/>
        </authorList>
    </citation>
    <scope>NUCLEOTIDE SEQUENCE [LARGE SCALE GENOMIC DNA]</scope>
    <source>
        <strain evidence="10 11">NEAU-H7</strain>
    </source>
</reference>
<dbReference type="InterPro" id="IPR000731">
    <property type="entry name" value="SSD"/>
</dbReference>
<comment type="similarity">
    <text evidence="2">Belongs to the resistance-nodulation-cell division (RND) (TC 2.A.6) family. MmpL subfamily.</text>
</comment>
<feature type="compositionally biased region" description="Low complexity" evidence="7">
    <location>
        <begin position="814"/>
        <end position="848"/>
    </location>
</feature>
<name>A0ABS3UJA1_9ACTN</name>
<evidence type="ECO:0000256" key="1">
    <source>
        <dbReference type="ARBA" id="ARBA00004651"/>
    </source>
</evidence>
<feature type="compositionally biased region" description="Basic and acidic residues" evidence="7">
    <location>
        <begin position="1628"/>
        <end position="1637"/>
    </location>
</feature>
<evidence type="ECO:0000256" key="5">
    <source>
        <dbReference type="ARBA" id="ARBA00022989"/>
    </source>
</evidence>
<dbReference type="EMBL" id="JAGFNS010000009">
    <property type="protein sequence ID" value="MBO3738864.1"/>
    <property type="molecule type" value="Genomic_DNA"/>
</dbReference>
<gene>
    <name evidence="10" type="ORF">J5X75_15155</name>
</gene>
<evidence type="ECO:0000256" key="4">
    <source>
        <dbReference type="ARBA" id="ARBA00022692"/>
    </source>
</evidence>
<organism evidence="10 11">
    <name type="scientific">Actinoplanes flavus</name>
    <dbReference type="NCBI Taxonomy" id="2820290"/>
    <lineage>
        <taxon>Bacteria</taxon>
        <taxon>Bacillati</taxon>
        <taxon>Actinomycetota</taxon>
        <taxon>Actinomycetes</taxon>
        <taxon>Micromonosporales</taxon>
        <taxon>Micromonosporaceae</taxon>
        <taxon>Actinoplanes</taxon>
    </lineage>
</organism>
<dbReference type="PANTHER" id="PTHR33406">
    <property type="entry name" value="MEMBRANE PROTEIN MJ1562-RELATED"/>
    <property type="match status" value="1"/>
</dbReference>
<feature type="transmembrane region" description="Helical" evidence="8">
    <location>
        <begin position="209"/>
        <end position="231"/>
    </location>
</feature>
<feature type="compositionally biased region" description="Basic and acidic residues" evidence="7">
    <location>
        <begin position="1766"/>
        <end position="1790"/>
    </location>
</feature>
<feature type="transmembrane region" description="Helical" evidence="8">
    <location>
        <begin position="661"/>
        <end position="681"/>
    </location>
</feature>
<feature type="transmembrane region" description="Helical" evidence="8">
    <location>
        <begin position="614"/>
        <end position="634"/>
    </location>
</feature>
<evidence type="ECO:0000256" key="2">
    <source>
        <dbReference type="ARBA" id="ARBA00010157"/>
    </source>
</evidence>
<comment type="caution">
    <text evidence="10">The sequence shown here is derived from an EMBL/GenBank/DDBJ whole genome shotgun (WGS) entry which is preliminary data.</text>
</comment>
<evidence type="ECO:0000256" key="3">
    <source>
        <dbReference type="ARBA" id="ARBA00022475"/>
    </source>
</evidence>
<feature type="transmembrane region" description="Helical" evidence="8">
    <location>
        <begin position="51"/>
        <end position="73"/>
    </location>
</feature>
<feature type="compositionally biased region" description="Polar residues" evidence="7">
    <location>
        <begin position="935"/>
        <end position="978"/>
    </location>
</feature>
<dbReference type="SUPFAM" id="SSF82866">
    <property type="entry name" value="Multidrug efflux transporter AcrB transmembrane domain"/>
    <property type="match status" value="2"/>
</dbReference>
<evidence type="ECO:0000259" key="9">
    <source>
        <dbReference type="PROSITE" id="PS50156"/>
    </source>
</evidence>
<feature type="compositionally biased region" description="Basic and acidic residues" evidence="7">
    <location>
        <begin position="1566"/>
        <end position="1578"/>
    </location>
</feature>
<evidence type="ECO:0000256" key="8">
    <source>
        <dbReference type="SAM" id="Phobius"/>
    </source>
</evidence>
<feature type="transmembrane region" description="Helical" evidence="8">
    <location>
        <begin position="341"/>
        <end position="363"/>
    </location>
</feature>
<feature type="transmembrane region" description="Helical" evidence="8">
    <location>
        <begin position="307"/>
        <end position="329"/>
    </location>
</feature>
<feature type="region of interest" description="Disordered" evidence="7">
    <location>
        <begin position="1460"/>
        <end position="1872"/>
    </location>
</feature>
<evidence type="ECO:0000256" key="7">
    <source>
        <dbReference type="SAM" id="MobiDB-lite"/>
    </source>
</evidence>
<keyword evidence="6 8" id="KW-0472">Membrane</keyword>
<feature type="compositionally biased region" description="Low complexity" evidence="7">
    <location>
        <begin position="1217"/>
        <end position="1226"/>
    </location>
</feature>
<feature type="compositionally biased region" description="Basic and acidic residues" evidence="7">
    <location>
        <begin position="2059"/>
        <end position="2078"/>
    </location>
</feature>
<comment type="subcellular location">
    <subcellularLocation>
        <location evidence="1">Cell membrane</location>
        <topology evidence="1">Multi-pass membrane protein</topology>
    </subcellularLocation>
</comment>
<dbReference type="InterPro" id="IPR004869">
    <property type="entry name" value="MMPL_dom"/>
</dbReference>
<keyword evidence="5 8" id="KW-1133">Transmembrane helix</keyword>
<feature type="compositionally biased region" description="Low complexity" evidence="7">
    <location>
        <begin position="2097"/>
        <end position="2106"/>
    </location>
</feature>
<feature type="region of interest" description="Disordered" evidence="7">
    <location>
        <begin position="2041"/>
        <end position="2153"/>
    </location>
</feature>
<sequence>MDHRRHLRRQVRRSVPAGRDFELTCGNSLIRKGNPVFAGWGSRVARLRWPVLIVALVAVLGAGVWGFGVFGQLTEGGYHDPNSESGRAAEVITATTEGRSGDVIAVYTPDQGTIDDPELGTRIKDRLAALPKSAVNAQTSYWDQQAPDFAAEDKSSGVAVITLVGSDDAAKMESYADIEDSFTVPGAHVQLAGGIPLGHASSERSTEDLAFAEMVSLPIVLILLLVIFGSLVAASLPVLVGGCAVLGSLGVLHLIALNHEVNSFAVNVASLLGLGMAIDYGLFMVGRFREEQALHPTAEAVRRTVATAGRTVVFSATLLMTALAGLLLFPQGFLKSLAYGGLAAVFLAMLLSLTLLPALLALLGPRVDLIPVRLPFAARTGTGGWQRLATWVLRRPVLVAVPILIALLVLAWPITDARFGENDERQLPAGDPSRVAVETLKADYPQFSADGVQIVVRSANGREPDVEAFTDAAGKITGVAGVTATGGNGEDVVVLTADLDSTDSFSTEARQAVEDLRALPAPAGTETLVGGVTARNVDSVAAIADELPVMIALLVGATLVLMFLAFGSILLPVKAVVMSALSLSATFGVLVWIFQEGHGASLLDVTPTSLEAGIVVLMAAVVFGLSTDYEVFLLSRMVEARLRGATTEEAVTLGLTRTGRVISAAALLLIVVTGAFSLSSISTMRFIGVGMIVALVLDATVVRVLLVPSVLALLGDASWWAPGPLRRLQERAGLAEYAGEEEPTGRHAYRPVLDGTVVSRALPAAPAQAALPSSATGDGMVLDYDAFLEYISEKENGTTPFGFPLPGSTTVALSTSTGTAGASSPDADSAAPPADDPVVGAAASDGGAVEPGDTASPRDAASPSDTISAGDGVSPSDTISAGDGVSPSDTISAGDGVSPSDTVSPGDGISSGDAVVDDDHSLGGPAVGDALSPGNAFTSGDTLSSDDAFTSGDAHSSGNALTSGDAHSSGNALTSGDAHSSGDAFASGDGFSLGGPVVGDAVSPGDAVSATEPTVDAFSLDDPAVDDAHSPGSPGALSFDGAAVEAADVSIADGGASASVGDDLGGLDDLPVISGGDESPELTEEPITFAAVEDALTPTDPLSADLSRIAPGELEPAELAPSLDDEAVPEPVDSDAIWAEVEATLAAGAEAMNVEVPVLEPTFDEFGVSATQVIHPPTEPDEADKADTSATQVIQLPPTTEPATTSADPTHARQDDTYAAPATDLPPTTPTDPTHARQDDTSAAPATDPSPTPADPTHDQHDDTSAAPATDPSPTPADPTHDQHDDTSVAPATDPSPTPADPTHDQHDDTSATQVIQLAAAMEKASEETVPAESDIRDETPVLGRAATEPTTEMFAATPDAAPLESETTPVTATEAPALDPFSWRSDPRLADFAAPGSASFPWLVRPTEPSSAPTDHTAPTAPGDIAVQAEAPAEAAAAFGSPATAGAADLKADTGISGMGGYGSTARPDATLPHPLADRTGQRRPQTLDDWLAASRPQSLGDLPTTGARRPETLDEWLTTRSSGTPDTEATTSSPADAPDTPSTTPSAEEPSGDAEAPNPIAEAPSRDTEAPGRDAEADLSPEPTRVAEPTAPDTIRDNIDYSHEHDEPASSPVDLPDAGGAVARPEATDESRKPGEGIVPANSEPVAAKTEWATSEDRLAEPASAIVAGQQTSAPVTESPEPDHEPLTVAEPTAAPQPMAEQVTQPEPATERITEPEPATEQVTEPESPTEQVTEPESPTEQVTEPESATERVTEPESMTEATDEPRSATEQLTERIYEAEAAHHSDGSDVAAGVLSDGAIPARAEPAVAEGAEPTVASEQLTAPAPHAAEQIDEPAAAETNSAGQTPAEGPSATIGEPIAEFDSADSPGPVVVEDAANDNATILISEPIAEFNPADSPDTLVIEDATNDNNTILISEPIAPIEEITDVEPARPSMATAESAVDGGTAAEDAVTDEVAATLADQHAVLDDSPASKAEDAEVTDEPAAEPATREPVMADGGAAIIAEPAGETLAAATEAAVAEAAAAEALSEALTVNPVIPRQGRRPQTLGDLPVGAWREDGQPAGRRPETLDDRLRGAGRPATLADHLSDHGGAARRPANAGPAWVAVSGEHPYDRQTRRPASLADHPGPARSSREAVTEEPESGSASSPS</sequence>
<feature type="domain" description="SSD" evidence="9">
    <location>
        <begin position="244"/>
        <end position="362"/>
    </location>
</feature>
<feature type="region of interest" description="Disordered" evidence="7">
    <location>
        <begin position="814"/>
        <end position="980"/>
    </location>
</feature>
<feature type="compositionally biased region" description="Polar residues" evidence="7">
    <location>
        <begin position="1723"/>
        <end position="1749"/>
    </location>
</feature>
<feature type="compositionally biased region" description="Polar residues" evidence="7">
    <location>
        <begin position="1520"/>
        <end position="1530"/>
    </location>
</feature>
<feature type="region of interest" description="Disordered" evidence="7">
    <location>
        <begin position="1969"/>
        <end position="1997"/>
    </location>
</feature>
<feature type="compositionally biased region" description="Basic and acidic residues" evidence="7">
    <location>
        <begin position="1596"/>
        <end position="1610"/>
    </location>
</feature>
<evidence type="ECO:0000313" key="11">
    <source>
        <dbReference type="Proteomes" id="UP000679690"/>
    </source>
</evidence>
<dbReference type="PROSITE" id="PS50156">
    <property type="entry name" value="SSD"/>
    <property type="match status" value="1"/>
</dbReference>
<dbReference type="Pfam" id="PF03176">
    <property type="entry name" value="MMPL"/>
    <property type="match status" value="2"/>
</dbReference>
<feature type="transmembrane region" description="Helical" evidence="8">
    <location>
        <begin position="397"/>
        <end position="415"/>
    </location>
</feature>
<feature type="compositionally biased region" description="Polar residues" evidence="7">
    <location>
        <begin position="1193"/>
        <end position="1208"/>
    </location>
</feature>
<dbReference type="InterPro" id="IPR050545">
    <property type="entry name" value="Mycobact_MmpL"/>
</dbReference>
<evidence type="ECO:0000313" key="10">
    <source>
        <dbReference type="EMBL" id="MBO3738864.1"/>
    </source>
</evidence>
<feature type="region of interest" description="Disordered" evidence="7">
    <location>
        <begin position="1193"/>
        <end position="1310"/>
    </location>
</feature>
<keyword evidence="3" id="KW-1003">Cell membrane</keyword>